<organism evidence="2 3">
    <name type="scientific">Nitrosomonas marina</name>
    <dbReference type="NCBI Taxonomy" id="917"/>
    <lineage>
        <taxon>Bacteria</taxon>
        <taxon>Pseudomonadati</taxon>
        <taxon>Pseudomonadota</taxon>
        <taxon>Betaproteobacteria</taxon>
        <taxon>Nitrosomonadales</taxon>
        <taxon>Nitrosomonadaceae</taxon>
        <taxon>Nitrosomonas</taxon>
    </lineage>
</organism>
<keyword evidence="1" id="KW-1133">Transmembrane helix</keyword>
<proteinExistence type="predicted"/>
<name>A0A1I0GC50_9PROT</name>
<dbReference type="EMBL" id="FOIA01000062">
    <property type="protein sequence ID" value="SET68352.1"/>
    <property type="molecule type" value="Genomic_DNA"/>
</dbReference>
<keyword evidence="1" id="KW-0812">Transmembrane</keyword>
<accession>A0A1I0GC50</accession>
<keyword evidence="1" id="KW-0472">Membrane</keyword>
<evidence type="ECO:0000313" key="3">
    <source>
        <dbReference type="Proteomes" id="UP000199345"/>
    </source>
</evidence>
<dbReference type="Proteomes" id="UP000199345">
    <property type="component" value="Unassembled WGS sequence"/>
</dbReference>
<reference evidence="3" key="1">
    <citation type="submission" date="2016-10" db="EMBL/GenBank/DDBJ databases">
        <authorList>
            <person name="Varghese N."/>
            <person name="Submissions S."/>
        </authorList>
    </citation>
    <scope>NUCLEOTIDE SEQUENCE [LARGE SCALE GENOMIC DNA]</scope>
    <source>
        <strain evidence="3">Nm71</strain>
    </source>
</reference>
<dbReference type="RefSeq" id="WP_090662094.1">
    <property type="nucleotide sequence ID" value="NZ_FOIA01000062.1"/>
</dbReference>
<sequence length="309" mass="35284">MTNLIYRVFLIFIVFNLLSCSTNIKTKSVSAASELIESPKHIFIDLSYFKDFHVAMNSIGYDGEELEGLFGDGFDGGLEQIDRVGSETGVMTPGIHYAGVGVSALTSIAFVYAMKTYQINKYQRKLDEPVKDLLNKMEAINWMPVIAKAVDRNHGVSIFFKKSNYETNENVMRITPFLDITSNLLSLELHAYVEILSVKNKPIYKKYFHIQSPPLIDIEQNKTLADLNSIDKEQIKKITIFLFENLLPLIFSDLNSNDATTSIQNIRFNNHMGNYFERGQLLDINSEQNYIKFKTLRGHVKYYPIGSMN</sequence>
<feature type="transmembrane region" description="Helical" evidence="1">
    <location>
        <begin position="95"/>
        <end position="114"/>
    </location>
</feature>
<evidence type="ECO:0000256" key="1">
    <source>
        <dbReference type="SAM" id="Phobius"/>
    </source>
</evidence>
<dbReference type="AlphaFoldDB" id="A0A1I0GC50"/>
<evidence type="ECO:0000313" key="2">
    <source>
        <dbReference type="EMBL" id="SET68352.1"/>
    </source>
</evidence>
<keyword evidence="3" id="KW-1185">Reference proteome</keyword>
<protein>
    <submittedName>
        <fullName evidence="2">Uncharacterized protein</fullName>
    </submittedName>
</protein>
<gene>
    <name evidence="2" type="ORF">SAMN05216326_1623</name>
</gene>